<dbReference type="Proteomes" id="UP000471560">
    <property type="component" value="Unassembled WGS sequence"/>
</dbReference>
<dbReference type="AlphaFoldDB" id="A0A6P0B3V9"/>
<evidence type="ECO:0000313" key="1">
    <source>
        <dbReference type="EMBL" id="NEI34580.1"/>
    </source>
</evidence>
<accession>A0A6P0B3V9</accession>
<protein>
    <submittedName>
        <fullName evidence="1">Uncharacterized protein</fullName>
    </submittedName>
</protein>
<sequence length="46" mass="5208">MREQPWPRVIFDDALKQNARAEVEVTSSPDTGMSVSLFFPRAEAAR</sequence>
<reference evidence="1 2" key="1">
    <citation type="submission" date="2019-12" db="EMBL/GenBank/DDBJ databases">
        <title>Rhizobium genotypes associated with high levels of biological nitrogen fixation by grain legumes in a temperate-maritime cropping system.</title>
        <authorList>
            <person name="Maluk M."/>
            <person name="Francesc Ferrando Molina F."/>
            <person name="Lopez Del Egido L."/>
            <person name="Lafos M."/>
            <person name="Langarica-Fuentes A."/>
            <person name="Gebre Yohannes G."/>
            <person name="Young M.W."/>
            <person name="Martin P."/>
            <person name="Gantlett R."/>
            <person name="Kenicer G."/>
            <person name="Hawes C."/>
            <person name="Begg G.S."/>
            <person name="Quilliam R.S."/>
            <person name="Squire G.R."/>
            <person name="Poole P.S."/>
            <person name="Young P.W."/>
            <person name="Iannetta P.M."/>
            <person name="James E.K."/>
        </authorList>
    </citation>
    <scope>NUCLEOTIDE SEQUENCE [LARGE SCALE GENOMIC DNA]</scope>
    <source>
        <strain evidence="1 2">JHI1096</strain>
    </source>
</reference>
<organism evidence="1 2">
    <name type="scientific">Rhizobium leguminosarum</name>
    <dbReference type="NCBI Taxonomy" id="384"/>
    <lineage>
        <taxon>Bacteria</taxon>
        <taxon>Pseudomonadati</taxon>
        <taxon>Pseudomonadota</taxon>
        <taxon>Alphaproteobacteria</taxon>
        <taxon>Hyphomicrobiales</taxon>
        <taxon>Rhizobiaceae</taxon>
        <taxon>Rhizobium/Agrobacterium group</taxon>
        <taxon>Rhizobium</taxon>
    </lineage>
</organism>
<gene>
    <name evidence="1" type="ORF">GR204_11310</name>
</gene>
<name>A0A6P0B3V9_RHILE</name>
<comment type="caution">
    <text evidence="1">The sequence shown here is derived from an EMBL/GenBank/DDBJ whole genome shotgun (WGS) entry which is preliminary data.</text>
</comment>
<proteinExistence type="predicted"/>
<evidence type="ECO:0000313" key="2">
    <source>
        <dbReference type="Proteomes" id="UP000471560"/>
    </source>
</evidence>
<dbReference type="EMBL" id="WUEZ01000011">
    <property type="protein sequence ID" value="NEI34580.1"/>
    <property type="molecule type" value="Genomic_DNA"/>
</dbReference>